<organism evidence="1 2">
    <name type="scientific">Pirellulimonas nuda</name>
    <dbReference type="NCBI Taxonomy" id="2528009"/>
    <lineage>
        <taxon>Bacteria</taxon>
        <taxon>Pseudomonadati</taxon>
        <taxon>Planctomycetota</taxon>
        <taxon>Planctomycetia</taxon>
        <taxon>Pirellulales</taxon>
        <taxon>Lacipirellulaceae</taxon>
        <taxon>Pirellulimonas</taxon>
    </lineage>
</organism>
<evidence type="ECO:0000313" key="1">
    <source>
        <dbReference type="EMBL" id="QDU88392.1"/>
    </source>
</evidence>
<dbReference type="RefSeq" id="WP_145283264.1">
    <property type="nucleotide sequence ID" value="NZ_CP036291.1"/>
</dbReference>
<dbReference type="AlphaFoldDB" id="A0A518DA82"/>
<protein>
    <submittedName>
        <fullName evidence="1">Uncharacterized protein</fullName>
    </submittedName>
</protein>
<evidence type="ECO:0000313" key="2">
    <source>
        <dbReference type="Proteomes" id="UP000317429"/>
    </source>
</evidence>
<dbReference type="KEGG" id="pnd:Pla175_17680"/>
<gene>
    <name evidence="1" type="ORF">Pla175_17680</name>
</gene>
<dbReference type="Proteomes" id="UP000317429">
    <property type="component" value="Chromosome"/>
</dbReference>
<dbReference type="EMBL" id="CP036291">
    <property type="protein sequence ID" value="QDU88392.1"/>
    <property type="molecule type" value="Genomic_DNA"/>
</dbReference>
<name>A0A518DA82_9BACT</name>
<keyword evidence="2" id="KW-1185">Reference proteome</keyword>
<dbReference type="OrthoDB" id="5196043at2"/>
<sequence length="213" mass="24288">MEDVSIQGLESLFRPPSTRHDEFRVAIEALSCVLNGHKCVYIATPVTGGPRFVQWYKRNGIHQERDSKEYSSELREHVIAPNTRDAKVRIEEFRRRSSEAFIDPSEFYVKMWTQSDYRHFWSLVIERFAARAIFLDGWHLSSGCVYEFLVTNLLGIPAKNQSSNDLTIEQGLTLAREGRAEINGIGVDTEFVDVVIRKLAELSETSFIGDGDA</sequence>
<proteinExistence type="predicted"/>
<reference evidence="1 2" key="1">
    <citation type="submission" date="2019-02" db="EMBL/GenBank/DDBJ databases">
        <title>Deep-cultivation of Planctomycetes and their phenomic and genomic characterization uncovers novel biology.</title>
        <authorList>
            <person name="Wiegand S."/>
            <person name="Jogler M."/>
            <person name="Boedeker C."/>
            <person name="Pinto D."/>
            <person name="Vollmers J."/>
            <person name="Rivas-Marin E."/>
            <person name="Kohn T."/>
            <person name="Peeters S.H."/>
            <person name="Heuer A."/>
            <person name="Rast P."/>
            <person name="Oberbeckmann S."/>
            <person name="Bunk B."/>
            <person name="Jeske O."/>
            <person name="Meyerdierks A."/>
            <person name="Storesund J.E."/>
            <person name="Kallscheuer N."/>
            <person name="Luecker S."/>
            <person name="Lage O.M."/>
            <person name="Pohl T."/>
            <person name="Merkel B.J."/>
            <person name="Hornburger P."/>
            <person name="Mueller R.-W."/>
            <person name="Bruemmer F."/>
            <person name="Labrenz M."/>
            <person name="Spormann A.M."/>
            <person name="Op den Camp H."/>
            <person name="Overmann J."/>
            <person name="Amann R."/>
            <person name="Jetten M.S.M."/>
            <person name="Mascher T."/>
            <person name="Medema M.H."/>
            <person name="Devos D.P."/>
            <person name="Kaster A.-K."/>
            <person name="Ovreas L."/>
            <person name="Rohde M."/>
            <person name="Galperin M.Y."/>
            <person name="Jogler C."/>
        </authorList>
    </citation>
    <scope>NUCLEOTIDE SEQUENCE [LARGE SCALE GENOMIC DNA]</scope>
    <source>
        <strain evidence="1 2">Pla175</strain>
    </source>
</reference>
<accession>A0A518DA82</accession>